<feature type="compositionally biased region" description="Basic and acidic residues" evidence="1">
    <location>
        <begin position="716"/>
        <end position="737"/>
    </location>
</feature>
<feature type="compositionally biased region" description="Low complexity" evidence="1">
    <location>
        <begin position="704"/>
        <end position="714"/>
    </location>
</feature>
<feature type="compositionally biased region" description="Basic and acidic residues" evidence="1">
    <location>
        <begin position="73"/>
        <end position="88"/>
    </location>
</feature>
<feature type="compositionally biased region" description="Polar residues" evidence="1">
    <location>
        <begin position="547"/>
        <end position="566"/>
    </location>
</feature>
<comment type="caution">
    <text evidence="2">The sequence shown here is derived from an EMBL/GenBank/DDBJ whole genome shotgun (WGS) entry which is preliminary data.</text>
</comment>
<feature type="compositionally biased region" description="Low complexity" evidence="1">
    <location>
        <begin position="677"/>
        <end position="686"/>
    </location>
</feature>
<feature type="region of interest" description="Disordered" evidence="1">
    <location>
        <begin position="338"/>
        <end position="816"/>
    </location>
</feature>
<dbReference type="EMBL" id="JAJNDB010000001">
    <property type="protein sequence ID" value="MCD2192036.1"/>
    <property type="molecule type" value="Genomic_DNA"/>
</dbReference>
<feature type="compositionally biased region" description="Basic and acidic residues" evidence="1">
    <location>
        <begin position="631"/>
        <end position="644"/>
    </location>
</feature>
<gene>
    <name evidence="2" type="ORF">LQ327_01350</name>
</gene>
<feature type="compositionally biased region" description="Polar residues" evidence="1">
    <location>
        <begin position="645"/>
        <end position="655"/>
    </location>
</feature>
<feature type="compositionally biased region" description="Polar residues" evidence="1">
    <location>
        <begin position="424"/>
        <end position="436"/>
    </location>
</feature>
<feature type="compositionally biased region" description="Gly residues" evidence="1">
    <location>
        <begin position="529"/>
        <end position="541"/>
    </location>
</feature>
<evidence type="ECO:0000256" key="1">
    <source>
        <dbReference type="SAM" id="MobiDB-lite"/>
    </source>
</evidence>
<dbReference type="Proteomes" id="UP001199469">
    <property type="component" value="Unassembled WGS sequence"/>
</dbReference>
<feature type="compositionally biased region" description="Pro residues" evidence="1">
    <location>
        <begin position="60"/>
        <end position="69"/>
    </location>
</feature>
<reference evidence="2 3" key="1">
    <citation type="submission" date="2021-11" db="EMBL/GenBank/DDBJ databases">
        <title>Draft genome sequence of Actinomycetospora sp. SF1 isolated from the rhizosphere soil.</title>
        <authorList>
            <person name="Duangmal K."/>
            <person name="Chantavorakit T."/>
        </authorList>
    </citation>
    <scope>NUCLEOTIDE SEQUENCE [LARGE SCALE GENOMIC DNA]</scope>
    <source>
        <strain evidence="2 3">TBRC 5722</strain>
    </source>
</reference>
<feature type="compositionally biased region" description="Gly residues" evidence="1">
    <location>
        <begin position="457"/>
        <end position="474"/>
    </location>
</feature>
<name>A0ABS8P1C4_9PSEU</name>
<feature type="compositionally biased region" description="Basic and acidic residues" evidence="1">
    <location>
        <begin position="589"/>
        <end position="607"/>
    </location>
</feature>
<evidence type="ECO:0000313" key="2">
    <source>
        <dbReference type="EMBL" id="MCD2192036.1"/>
    </source>
</evidence>
<protein>
    <submittedName>
        <fullName evidence="2">Uncharacterized protein</fullName>
    </submittedName>
</protein>
<feature type="compositionally biased region" description="Gly residues" evidence="1">
    <location>
        <begin position="493"/>
        <end position="502"/>
    </location>
</feature>
<feature type="compositionally biased region" description="Low complexity" evidence="1">
    <location>
        <begin position="761"/>
        <end position="771"/>
    </location>
</feature>
<dbReference type="RefSeq" id="WP_230729727.1">
    <property type="nucleotide sequence ID" value="NZ_JAJNDB010000001.1"/>
</dbReference>
<evidence type="ECO:0000313" key="3">
    <source>
        <dbReference type="Proteomes" id="UP001199469"/>
    </source>
</evidence>
<feature type="region of interest" description="Disordered" evidence="1">
    <location>
        <begin position="1"/>
        <end position="174"/>
    </location>
</feature>
<feature type="compositionally biased region" description="Polar residues" evidence="1">
    <location>
        <begin position="350"/>
        <end position="373"/>
    </location>
</feature>
<feature type="compositionally biased region" description="Low complexity" evidence="1">
    <location>
        <begin position="740"/>
        <end position="749"/>
    </location>
</feature>
<feature type="compositionally biased region" description="Low complexity" evidence="1">
    <location>
        <begin position="802"/>
        <end position="816"/>
    </location>
</feature>
<organism evidence="2 3">
    <name type="scientific">Actinomycetospora endophytica</name>
    <dbReference type="NCBI Taxonomy" id="2291215"/>
    <lineage>
        <taxon>Bacteria</taxon>
        <taxon>Bacillati</taxon>
        <taxon>Actinomycetota</taxon>
        <taxon>Actinomycetes</taxon>
        <taxon>Pseudonocardiales</taxon>
        <taxon>Pseudonocardiaceae</taxon>
        <taxon>Actinomycetospora</taxon>
    </lineage>
</organism>
<feature type="compositionally biased region" description="Low complexity" evidence="1">
    <location>
        <begin position="150"/>
        <end position="161"/>
    </location>
</feature>
<feature type="compositionally biased region" description="Basic and acidic residues" evidence="1">
    <location>
        <begin position="475"/>
        <end position="491"/>
    </location>
</feature>
<feature type="compositionally biased region" description="Low complexity" evidence="1">
    <location>
        <begin position="782"/>
        <end position="795"/>
    </location>
</feature>
<sequence length="816" mass="82799">MSDVCDLEGCAESLEPQPDGAPPRKYCCQAHRTAARARRAAARREQEQLTESGQLVPSREPGPPPLPVEPEPEEFRVPEQRDDADGREVTGASPDEEPAFQRIGTAVRRVVDDEAPEDAGDGWGRAGDEDDSCSGWESNSAEETEGAGAGEQSASSGPGSAVSRQPVPLKALRKRPTWAAPKTAVAAGLAAAMVFGGGTALFGISQQTSPEALTPPPLPPGGSQWLDKANLALASTNTQLHMIDAARQRWQAGAANRGATAEPPDVKALEARKAYLESQRSILASQIAAWQNLQQNNAALGTANAQLASLTQAADQPGQPGDVQQQIAAQRATLQARSQMLADQAGKWQQDVTQASSAPMPDTSAQATSTVVSQVDDLGKGPKPTAPGGDRESGSILAGRSPNSGDKERDLPGTAAPPRPDDGFSQTAENTSTSHGSVLAAAGAATKPVTDTVRGTGLLGGAGRRASDGSGGQAKGDDGDKGVVKPVERTAGRVGGVLGGAVDGLTGDDRSGAPRGTRSGRDGVQQPQTGGGLGGAVGGLLGDQPGSSHSSGRQGAQRGSATTPAVSSAGMRTVGDLVGKAMDAQQAQPDDHADRSASKDASADGRHSALMNVGGTTYRVGLPVKSGKSSPHSDEDRSGPDTRSGKSSRANSSRNPTERHVREAATSWANKLVGQYAGKSAGSKRSGSKESGAKGLAGLIAKYSSKSSGSSGTSIKDLKAKHSSSKDSDSKSSDTKHPSSKNSGSKNSGAKGLAGLIAKYSSKSSGSSGTSIKDLKAKHSSSKGSDSKSSATKHSGSKDSSSKNSGSSSKSSGGES</sequence>
<proteinExistence type="predicted"/>
<keyword evidence="3" id="KW-1185">Reference proteome</keyword>
<accession>A0ABS8P1C4</accession>